<sequence>HPRTGTTTSHTYPYSALPRFAPLADAGLLTLTAEAFLVNAYAEDPLFTELNDLWEANEIYEHVRLFEQPPPAPTLPKTSFPKEAQAIRTSKRKQADEDPSRPTKRTRRAAPSQPPKRSSQSAAPSKASGVARSSPPPFQDHLDHYTPTPPKRKRVDTQPQDCPQVKRAKESPCMGPSPARTVYARSSKAKGMAKTEAILRPGRVR</sequence>
<reference evidence="2 3" key="1">
    <citation type="journal article" date="2015" name="Fungal Genet. Biol.">
        <title>Evolution of novel wood decay mechanisms in Agaricales revealed by the genome sequences of Fistulina hepatica and Cylindrobasidium torrendii.</title>
        <authorList>
            <person name="Floudas D."/>
            <person name="Held B.W."/>
            <person name="Riley R."/>
            <person name="Nagy L.G."/>
            <person name="Koehler G."/>
            <person name="Ransdell A.S."/>
            <person name="Younus H."/>
            <person name="Chow J."/>
            <person name="Chiniquy J."/>
            <person name="Lipzen A."/>
            <person name="Tritt A."/>
            <person name="Sun H."/>
            <person name="Haridas S."/>
            <person name="LaButti K."/>
            <person name="Ohm R.A."/>
            <person name="Kues U."/>
            <person name="Blanchette R.A."/>
            <person name="Grigoriev I.V."/>
            <person name="Minto R.E."/>
            <person name="Hibbett D.S."/>
        </authorList>
    </citation>
    <scope>NUCLEOTIDE SEQUENCE [LARGE SCALE GENOMIC DNA]</scope>
    <source>
        <strain evidence="2 3">FP15055 ss-10</strain>
    </source>
</reference>
<dbReference type="EMBL" id="KN880896">
    <property type="protein sequence ID" value="KIY61665.1"/>
    <property type="molecule type" value="Genomic_DNA"/>
</dbReference>
<evidence type="ECO:0000256" key="1">
    <source>
        <dbReference type="SAM" id="MobiDB-lite"/>
    </source>
</evidence>
<keyword evidence="3" id="KW-1185">Reference proteome</keyword>
<feature type="region of interest" description="Disordered" evidence="1">
    <location>
        <begin position="70"/>
        <end position="205"/>
    </location>
</feature>
<organism evidence="2 3">
    <name type="scientific">Cylindrobasidium torrendii FP15055 ss-10</name>
    <dbReference type="NCBI Taxonomy" id="1314674"/>
    <lineage>
        <taxon>Eukaryota</taxon>
        <taxon>Fungi</taxon>
        <taxon>Dikarya</taxon>
        <taxon>Basidiomycota</taxon>
        <taxon>Agaricomycotina</taxon>
        <taxon>Agaricomycetes</taxon>
        <taxon>Agaricomycetidae</taxon>
        <taxon>Agaricales</taxon>
        <taxon>Marasmiineae</taxon>
        <taxon>Physalacriaceae</taxon>
        <taxon>Cylindrobasidium</taxon>
    </lineage>
</organism>
<evidence type="ECO:0000313" key="3">
    <source>
        <dbReference type="Proteomes" id="UP000054007"/>
    </source>
</evidence>
<feature type="non-terminal residue" evidence="2">
    <location>
        <position position="1"/>
    </location>
</feature>
<accession>A0A0D7AUI6</accession>
<dbReference type="AlphaFoldDB" id="A0A0D7AUI6"/>
<name>A0A0D7AUI6_9AGAR</name>
<protein>
    <submittedName>
        <fullName evidence="2">Uncharacterized protein</fullName>
    </submittedName>
</protein>
<dbReference type="Proteomes" id="UP000054007">
    <property type="component" value="Unassembled WGS sequence"/>
</dbReference>
<evidence type="ECO:0000313" key="2">
    <source>
        <dbReference type="EMBL" id="KIY61665.1"/>
    </source>
</evidence>
<proteinExistence type="predicted"/>
<gene>
    <name evidence="2" type="ORF">CYLTODRAFT_459680</name>
</gene>